<dbReference type="GO" id="GO:0000917">
    <property type="term" value="P:division septum assembly"/>
    <property type="evidence" value="ECO:0007669"/>
    <property type="project" value="EnsemblFungi"/>
</dbReference>
<dbReference type="Pfam" id="PF05637">
    <property type="entry name" value="Glyco_transf_34"/>
    <property type="match status" value="1"/>
</dbReference>
<reference evidence="5 6" key="1">
    <citation type="journal article" date="2011" name="Proc. Natl. Acad. Sci. U.S.A.">
        <title>Evolutionary erosion of yeast sex chromosomes by mating-type switching accidents.</title>
        <authorList>
            <person name="Gordon J.L."/>
            <person name="Armisen D."/>
            <person name="Proux-Wera E."/>
            <person name="Oheigeartaigh S.S."/>
            <person name="Byrne K.P."/>
            <person name="Wolfe K.H."/>
        </authorList>
    </citation>
    <scope>NUCLEOTIDE SEQUENCE [LARGE SCALE GENOMIC DNA]</scope>
    <source>
        <strain evidence="6">ATCC 24235 / CBS 4417 / NBRC 1672 / NRRL Y-8282 / UCD 70-5</strain>
    </source>
</reference>
<sequence length="388" mass="45753">MGAEGFDLPVSQEDLRDDEKKTSKNRFDSNNVSFKRMSLYLSKHKKLITILVIVLFLTSWFSDSSSSYAHTRGSVNYDNNSHSASKSYESLPPNMTKYQFNWWNPISWFWNPDPKIVIILAANQGGGVLRWKTEQDWSIEHLSIGNKKAYARRHGYGLTIKDLTTLKRYSHEFRESWQKVDILKQTLREYPNAEWFWWLDLETLIMEPSFSLDDHIFSRLDTIADRSLKNFNPLNIEVDIPYIDYKQDLNLLITQDCGGFNLGSFFIRNSEWSKALLDIWFEPIAYEQKHMEWEHKEQDALENLYASQPWIRSGIAFLPLRTINAFPPGACSDFSDDPRYFYKQSAKDFVVNMAGCNYGRDCWGEMSYYLKKMERSNAKWYTRNFFKI</sequence>
<evidence type="ECO:0000256" key="1">
    <source>
        <dbReference type="ARBA" id="ARBA00005664"/>
    </source>
</evidence>
<dbReference type="OMA" id="GWQKVDI"/>
<dbReference type="Gene3D" id="3.90.550.10">
    <property type="entry name" value="Spore Coat Polysaccharide Biosynthesis Protein SpsA, Chain A"/>
    <property type="match status" value="1"/>
</dbReference>
<dbReference type="InterPro" id="IPR008630">
    <property type="entry name" value="Glyco_trans_34"/>
</dbReference>
<dbReference type="InterPro" id="IPR029044">
    <property type="entry name" value="Nucleotide-diphossugar_trans"/>
</dbReference>
<dbReference type="OrthoDB" id="407658at2759"/>
<keyword evidence="3" id="KW-0808">Transferase</keyword>
<dbReference type="PANTHER" id="PTHR31306:SF5">
    <property type="entry name" value="ALPHA-1,6-MANNOSYLTRANSFERASE MNN10-RELATED"/>
    <property type="match status" value="1"/>
</dbReference>
<dbReference type="eggNOG" id="KOG4748">
    <property type="taxonomic scope" value="Eukaryota"/>
</dbReference>
<comment type="similarity">
    <text evidence="1">Belongs to the glycosyltransferase 34 family.</text>
</comment>
<evidence type="ECO:0000256" key="3">
    <source>
        <dbReference type="ARBA" id="ARBA00022679"/>
    </source>
</evidence>
<dbReference type="KEGG" id="tpf:TPHA_0L01220"/>
<keyword evidence="2" id="KW-0328">Glycosyltransferase</keyword>
<dbReference type="GO" id="GO:0007114">
    <property type="term" value="P:cell budding"/>
    <property type="evidence" value="ECO:0007669"/>
    <property type="project" value="EnsemblFungi"/>
</dbReference>
<dbReference type="GO" id="GO:0000136">
    <property type="term" value="C:mannan polymerase complex"/>
    <property type="evidence" value="ECO:0007669"/>
    <property type="project" value="EnsemblFungi"/>
</dbReference>
<evidence type="ECO:0000313" key="6">
    <source>
        <dbReference type="Proteomes" id="UP000005666"/>
    </source>
</evidence>
<evidence type="ECO:0008006" key="7">
    <source>
        <dbReference type="Google" id="ProtNLM"/>
    </source>
</evidence>
<evidence type="ECO:0000256" key="4">
    <source>
        <dbReference type="SAM" id="MobiDB-lite"/>
    </source>
</evidence>
<dbReference type="EMBL" id="HE612867">
    <property type="protein sequence ID" value="CCE65479.1"/>
    <property type="molecule type" value="Genomic_DNA"/>
</dbReference>
<proteinExistence type="inferred from homology"/>
<dbReference type="HOGENOM" id="CLU_021434_2_1_1"/>
<dbReference type="PANTHER" id="PTHR31306">
    <property type="entry name" value="ALPHA-1,6-MANNOSYLTRANSFERASE MNN11-RELATED"/>
    <property type="match status" value="1"/>
</dbReference>
<feature type="compositionally biased region" description="Basic and acidic residues" evidence="4">
    <location>
        <begin position="13"/>
        <end position="24"/>
    </location>
</feature>
<dbReference type="AlphaFoldDB" id="G8C001"/>
<dbReference type="GO" id="GO:0000032">
    <property type="term" value="P:cell wall mannoprotein biosynthetic process"/>
    <property type="evidence" value="ECO:0007669"/>
    <property type="project" value="EnsemblFungi"/>
</dbReference>
<protein>
    <recommendedName>
        <fullName evidence="7">Alpha-1,6-mannosyltransferase</fullName>
    </recommendedName>
</protein>
<evidence type="ECO:0000256" key="2">
    <source>
        <dbReference type="ARBA" id="ARBA00022676"/>
    </source>
</evidence>
<dbReference type="GO" id="GO:0000009">
    <property type="term" value="F:alpha-1,6-mannosyltransferase activity"/>
    <property type="evidence" value="ECO:0007669"/>
    <property type="project" value="EnsemblFungi"/>
</dbReference>
<gene>
    <name evidence="5" type="primary">TPHA0L01220</name>
    <name evidence="5" type="ordered locus">TPHA_0L01220</name>
</gene>
<dbReference type="GO" id="GO:0006487">
    <property type="term" value="P:protein N-linked glycosylation"/>
    <property type="evidence" value="ECO:0007669"/>
    <property type="project" value="EnsemblFungi"/>
</dbReference>
<dbReference type="GeneID" id="11531774"/>
<name>G8C001_TETPH</name>
<dbReference type="FunFam" id="3.90.550.10:FF:000117">
    <property type="entry name" value="Glycosyltransferase family 34 protein"/>
    <property type="match status" value="1"/>
</dbReference>
<dbReference type="Proteomes" id="UP000005666">
    <property type="component" value="Chromosome 12"/>
</dbReference>
<organism evidence="5 6">
    <name type="scientific">Tetrapisispora phaffii (strain ATCC 24235 / CBS 4417 / NBRC 1672 / NRRL Y-8282 / UCD 70-5)</name>
    <name type="common">Yeast</name>
    <name type="synonym">Fabospora phaffii</name>
    <dbReference type="NCBI Taxonomy" id="1071381"/>
    <lineage>
        <taxon>Eukaryota</taxon>
        <taxon>Fungi</taxon>
        <taxon>Dikarya</taxon>
        <taxon>Ascomycota</taxon>
        <taxon>Saccharomycotina</taxon>
        <taxon>Saccharomycetes</taxon>
        <taxon>Saccharomycetales</taxon>
        <taxon>Saccharomycetaceae</taxon>
        <taxon>Tetrapisispora</taxon>
    </lineage>
</organism>
<keyword evidence="6" id="KW-1185">Reference proteome</keyword>
<evidence type="ECO:0000313" key="5">
    <source>
        <dbReference type="EMBL" id="CCE65479.1"/>
    </source>
</evidence>
<dbReference type="RefSeq" id="XP_003687913.1">
    <property type="nucleotide sequence ID" value="XM_003687865.1"/>
</dbReference>
<dbReference type="STRING" id="1071381.G8C001"/>
<accession>G8C001</accession>
<feature type="region of interest" description="Disordered" evidence="4">
    <location>
        <begin position="1"/>
        <end position="24"/>
    </location>
</feature>